<dbReference type="InterPro" id="IPR008545">
    <property type="entry name" value="Web"/>
</dbReference>
<keyword evidence="2 3" id="KW-0175">Coiled coil</keyword>
<evidence type="ECO:0000313" key="5">
    <source>
        <dbReference type="EMBL" id="MQL84896.1"/>
    </source>
</evidence>
<dbReference type="SMR" id="A0A843URA9"/>
<dbReference type="PANTHER" id="PTHR32054:SF31">
    <property type="entry name" value="PROTEIN WEAK CHLOROPLAST MOVEMENT UNDER BLUE LIGHT 1"/>
    <property type="match status" value="1"/>
</dbReference>
<dbReference type="OrthoDB" id="1931671at2759"/>
<feature type="compositionally biased region" description="Basic and acidic residues" evidence="4">
    <location>
        <begin position="830"/>
        <end position="841"/>
    </location>
</feature>
<feature type="coiled-coil region" evidence="3">
    <location>
        <begin position="461"/>
        <end position="495"/>
    </location>
</feature>
<dbReference type="EMBL" id="NMUH01000792">
    <property type="protein sequence ID" value="MQL84896.1"/>
    <property type="molecule type" value="Genomic_DNA"/>
</dbReference>
<reference evidence="5" key="1">
    <citation type="submission" date="2017-07" db="EMBL/GenBank/DDBJ databases">
        <title>Taro Niue Genome Assembly and Annotation.</title>
        <authorList>
            <person name="Atibalentja N."/>
            <person name="Keating K."/>
            <person name="Fields C.J."/>
        </authorList>
    </citation>
    <scope>NUCLEOTIDE SEQUENCE</scope>
    <source>
        <strain evidence="5">Niue_2</strain>
        <tissue evidence="5">Leaf</tissue>
    </source>
</reference>
<dbReference type="GO" id="GO:0009903">
    <property type="term" value="P:chloroplast avoidance movement"/>
    <property type="evidence" value="ECO:0007669"/>
    <property type="project" value="TreeGrafter"/>
</dbReference>
<feature type="compositionally biased region" description="Polar residues" evidence="4">
    <location>
        <begin position="56"/>
        <end position="68"/>
    </location>
</feature>
<organism evidence="5 6">
    <name type="scientific">Colocasia esculenta</name>
    <name type="common">Wild taro</name>
    <name type="synonym">Arum esculentum</name>
    <dbReference type="NCBI Taxonomy" id="4460"/>
    <lineage>
        <taxon>Eukaryota</taxon>
        <taxon>Viridiplantae</taxon>
        <taxon>Streptophyta</taxon>
        <taxon>Embryophyta</taxon>
        <taxon>Tracheophyta</taxon>
        <taxon>Spermatophyta</taxon>
        <taxon>Magnoliopsida</taxon>
        <taxon>Liliopsida</taxon>
        <taxon>Araceae</taxon>
        <taxon>Aroideae</taxon>
        <taxon>Colocasieae</taxon>
        <taxon>Colocasia</taxon>
    </lineage>
</organism>
<feature type="compositionally biased region" description="Basic and acidic residues" evidence="4">
    <location>
        <begin position="1"/>
        <end position="13"/>
    </location>
</feature>
<feature type="compositionally biased region" description="Basic and acidic residues" evidence="4">
    <location>
        <begin position="37"/>
        <end position="52"/>
    </location>
</feature>
<evidence type="ECO:0000256" key="3">
    <source>
        <dbReference type="SAM" id="Coils"/>
    </source>
</evidence>
<evidence type="ECO:0000256" key="4">
    <source>
        <dbReference type="SAM" id="MobiDB-lite"/>
    </source>
</evidence>
<proteinExistence type="inferred from homology"/>
<feature type="coiled-coil region" evidence="3">
    <location>
        <begin position="544"/>
        <end position="690"/>
    </location>
</feature>
<feature type="region of interest" description="Disordered" evidence="4">
    <location>
        <begin position="1"/>
        <end position="81"/>
    </location>
</feature>
<protein>
    <recommendedName>
        <fullName evidence="7">Protein WEAK CHLOROPLAST MOVEMENT UNDER BLUE LIGHT 1-like</fullName>
    </recommendedName>
</protein>
<dbReference type="AlphaFoldDB" id="A0A843URA9"/>
<dbReference type="PANTHER" id="PTHR32054">
    <property type="entry name" value="HEAVY CHAIN, PUTATIVE, EXPRESSED-RELATED-RELATED"/>
    <property type="match status" value="1"/>
</dbReference>
<name>A0A843URA9_COLES</name>
<feature type="region of interest" description="Disordered" evidence="4">
    <location>
        <begin position="172"/>
        <end position="233"/>
    </location>
</feature>
<evidence type="ECO:0008006" key="7">
    <source>
        <dbReference type="Google" id="ProtNLM"/>
    </source>
</evidence>
<gene>
    <name evidence="5" type="ORF">Taro_017384</name>
</gene>
<feature type="region of interest" description="Disordered" evidence="4">
    <location>
        <begin position="805"/>
        <end position="884"/>
    </location>
</feature>
<dbReference type="Pfam" id="PF05701">
    <property type="entry name" value="WEMBL"/>
    <property type="match status" value="1"/>
</dbReference>
<comment type="caution">
    <text evidence="5">The sequence shown here is derived from an EMBL/GenBank/DDBJ whole genome shotgun (WGS) entry which is preliminary data.</text>
</comment>
<keyword evidence="6" id="KW-1185">Reference proteome</keyword>
<feature type="coiled-coil region" evidence="3">
    <location>
        <begin position="284"/>
        <end position="428"/>
    </location>
</feature>
<dbReference type="GO" id="GO:0009904">
    <property type="term" value="P:chloroplast accumulation movement"/>
    <property type="evidence" value="ECO:0007669"/>
    <property type="project" value="TreeGrafter"/>
</dbReference>
<accession>A0A843URA9</accession>
<feature type="compositionally biased region" description="Basic and acidic residues" evidence="4">
    <location>
        <begin position="172"/>
        <end position="182"/>
    </location>
</feature>
<feature type="compositionally biased region" description="Basic and acidic residues" evidence="4">
    <location>
        <begin position="805"/>
        <end position="815"/>
    </location>
</feature>
<evidence type="ECO:0000313" key="6">
    <source>
        <dbReference type="Proteomes" id="UP000652761"/>
    </source>
</evidence>
<comment type="similarity">
    <text evidence="1">Belongs to the WEB family.</text>
</comment>
<dbReference type="Proteomes" id="UP000652761">
    <property type="component" value="Unassembled WGS sequence"/>
</dbReference>
<sequence length="897" mass="98433">MEESRNTDVKKSIDSSSSAASSFKEDVHSTGNPLSSADEKAEANKQNEDISHSDAALSQATDDSSLGKETNGPPVVSSETQPVIETIVAASLEVQGVQMAKFSDDSMVENNDVYKKSEGSVSVVTSDVLGVTQSLDISKAVINDMPQQPEDGVSVNIADRKSGNYRISDEIKTTQSDQKREISPANKGPEITEVSGDIEDVNMSTDLADPDVDATKDGSAPKGTLHSTETSKNVKHANVSRGLIDTAAPFESVKEAVSKFGGIVDWKAHKSLILERRKHVQMELERTQEDIPVYKKQSEAAESEKVQVLKELDNTKRLVEELKLSLEKSQMEEVQARQDSELAQLRAKEMEQGITDEVSVAAKAQLEVAKARHAAAVAELKSVKEELEAVRGEYVSLVKERDMAIKRAEEAASASKDVEKTVEDLTLELITARESLESAHAAHLEAEEHRIGAALARDQDIFNWEKELKHAEEEVQQLNEQLSQSRDLKSKLDTASNLLLTLKGELTAYMEAKLNQESEIVEEGNVTDNTVEIKGTHTSIQASIASVKEELEEVNSSIEKAKDEVNCLRVAAMSLKAELEKEKATLAPMRQREGMASITVSSLEAELDRIKSEIELAQTKEKEAREQMVELPKALQQAAQEADETKSVAHLAQEELRKAKEEAEQAKDSASTMEIRLHAALKEIEAAEASEKLALAAVKALQESEQAVSTGTDLSSGGVTLPLEEYYILSKRAHEAEESASERVAAAISQIEVAKEAESRSLENLEAANKDLTESKEALRIATEKAEKAKEGKLAAEQELRLWRAEHEQRRKAGDATRVAANPTRSPPRSFEEHREQKIPDQEQETAVQRRMPPAPTVHSPESDADTAPSEAKTRKKKSLFPRLVTFLARKKGQSLK</sequence>
<evidence type="ECO:0000256" key="1">
    <source>
        <dbReference type="ARBA" id="ARBA00005485"/>
    </source>
</evidence>
<dbReference type="GO" id="GO:0005829">
    <property type="term" value="C:cytosol"/>
    <property type="evidence" value="ECO:0007669"/>
    <property type="project" value="TreeGrafter"/>
</dbReference>
<evidence type="ECO:0000256" key="2">
    <source>
        <dbReference type="ARBA" id="ARBA00023054"/>
    </source>
</evidence>